<evidence type="ECO:0000256" key="2">
    <source>
        <dbReference type="SAM" id="SignalP"/>
    </source>
</evidence>
<name>A0AA39UI49_9AGAR</name>
<sequence>MVFFMGLLHYLVYFSILSASVYQATMLATDISRRWVDPVLVVVFTYGLPPAHVTSISLGDAPVQSAVGFLEPIVVEAVSPVAVLDVDVYAYGVPRHADNADATVALLNGPPTQGVLIELLRPIVVESICPVATPQPLMTLATIDDRPPTQAFIPPPPIGLAPTVSPAPSNLTRMFVSLAFVTVVAAFAWVLRRASRSSQGGEVVEDIPLPDWQTEWGTTSLWVLSVEPMINSASLSSGHSPYSDIFHLPRERVCVQCTFEICQAEDTSVPRESVSAQDVLSLYVRVPEPSSIPQIIVEELNGIYDVSENIAFAMRSVMREDDLRTMASTISFPPVNDFAPPTEFLKSCQAVFNELAGGTKSMVPSLSLLSVTDLGSIPFDLRSAKPFESTEGFEGFDFNWSTLTREAWVRDFWCGFLSDPDLVKFVYGALLPADTPKIVSTENVAGMSEAMILSIPRFSSAQPSNSVLRFSSENLSPGDLEGEQSFESSTIPRDEHSPRLNPITPSSLFARPSNPVLRCSDPDSYIDDLEVEKSFGSSAAAPIRRGMSSPSQIPVACWRRRAFVPLIQVTRSVRTCGPSSSRIPIRSGRGLRFRMDVPPSISSLKPNRAKRSTPARFHTVVPVMRRLEESGTPARSSRHCLACSKCSPRRSD</sequence>
<reference evidence="3" key="1">
    <citation type="submission" date="2023-06" db="EMBL/GenBank/DDBJ databases">
        <authorList>
            <consortium name="Lawrence Berkeley National Laboratory"/>
            <person name="Ahrendt S."/>
            <person name="Sahu N."/>
            <person name="Indic B."/>
            <person name="Wong-Bajracharya J."/>
            <person name="Merenyi Z."/>
            <person name="Ke H.-M."/>
            <person name="Monk M."/>
            <person name="Kocsube S."/>
            <person name="Drula E."/>
            <person name="Lipzen A."/>
            <person name="Balint B."/>
            <person name="Henrissat B."/>
            <person name="Andreopoulos B."/>
            <person name="Martin F.M."/>
            <person name="Harder C.B."/>
            <person name="Rigling D."/>
            <person name="Ford K.L."/>
            <person name="Foster G.D."/>
            <person name="Pangilinan J."/>
            <person name="Papanicolaou A."/>
            <person name="Barry K."/>
            <person name="LaButti K."/>
            <person name="Viragh M."/>
            <person name="Koriabine M."/>
            <person name="Yan M."/>
            <person name="Riley R."/>
            <person name="Champramary S."/>
            <person name="Plett K.L."/>
            <person name="Tsai I.J."/>
            <person name="Slot J."/>
            <person name="Sipos G."/>
            <person name="Plett J."/>
            <person name="Nagy L.G."/>
            <person name="Grigoriev I.V."/>
        </authorList>
    </citation>
    <scope>NUCLEOTIDE SEQUENCE</scope>
    <source>
        <strain evidence="3">ICMP 16352</strain>
    </source>
</reference>
<feature type="chain" id="PRO_5041410962" description="Transmembrane protein" evidence="2">
    <location>
        <begin position="24"/>
        <end position="652"/>
    </location>
</feature>
<proteinExistence type="predicted"/>
<evidence type="ECO:0000256" key="1">
    <source>
        <dbReference type="SAM" id="MobiDB-lite"/>
    </source>
</evidence>
<dbReference type="Proteomes" id="UP001175227">
    <property type="component" value="Unassembled WGS sequence"/>
</dbReference>
<dbReference type="AlphaFoldDB" id="A0AA39UI49"/>
<organism evidence="3 4">
    <name type="scientific">Armillaria novae-zelandiae</name>
    <dbReference type="NCBI Taxonomy" id="153914"/>
    <lineage>
        <taxon>Eukaryota</taxon>
        <taxon>Fungi</taxon>
        <taxon>Dikarya</taxon>
        <taxon>Basidiomycota</taxon>
        <taxon>Agaricomycotina</taxon>
        <taxon>Agaricomycetes</taxon>
        <taxon>Agaricomycetidae</taxon>
        <taxon>Agaricales</taxon>
        <taxon>Marasmiineae</taxon>
        <taxon>Physalacriaceae</taxon>
        <taxon>Armillaria</taxon>
    </lineage>
</organism>
<keyword evidence="4" id="KW-1185">Reference proteome</keyword>
<gene>
    <name evidence="3" type="ORF">IW261DRAFT_353752</name>
</gene>
<feature type="signal peptide" evidence="2">
    <location>
        <begin position="1"/>
        <end position="23"/>
    </location>
</feature>
<keyword evidence="2" id="KW-0732">Signal</keyword>
<accession>A0AA39UI49</accession>
<feature type="region of interest" description="Disordered" evidence="1">
    <location>
        <begin position="472"/>
        <end position="500"/>
    </location>
</feature>
<comment type="caution">
    <text evidence="3">The sequence shown here is derived from an EMBL/GenBank/DDBJ whole genome shotgun (WGS) entry which is preliminary data.</text>
</comment>
<evidence type="ECO:0000313" key="4">
    <source>
        <dbReference type="Proteomes" id="UP001175227"/>
    </source>
</evidence>
<protein>
    <recommendedName>
        <fullName evidence="5">Transmembrane protein</fullName>
    </recommendedName>
</protein>
<dbReference type="EMBL" id="JAUEPR010000002">
    <property type="protein sequence ID" value="KAK0488503.1"/>
    <property type="molecule type" value="Genomic_DNA"/>
</dbReference>
<evidence type="ECO:0000313" key="3">
    <source>
        <dbReference type="EMBL" id="KAK0488503.1"/>
    </source>
</evidence>
<evidence type="ECO:0008006" key="5">
    <source>
        <dbReference type="Google" id="ProtNLM"/>
    </source>
</evidence>